<evidence type="ECO:0000313" key="2">
    <source>
        <dbReference type="EMBL" id="OGD39658.1"/>
    </source>
</evidence>
<comment type="caution">
    <text evidence="2">The sequence shown here is derived from an EMBL/GenBank/DDBJ whole genome shotgun (WGS) entry which is preliminary data.</text>
</comment>
<dbReference type="FunFam" id="2.60.120.10:FF:000032">
    <property type="entry name" value="Mannose-1-phosphate guanylyltransferase/mannose-6-phosphate isomerase"/>
    <property type="match status" value="1"/>
</dbReference>
<dbReference type="InterPro" id="IPR001538">
    <property type="entry name" value="Man6P_isomerase-2_C"/>
</dbReference>
<dbReference type="GO" id="GO:0009298">
    <property type="term" value="P:GDP-mannose biosynthetic process"/>
    <property type="evidence" value="ECO:0007669"/>
    <property type="project" value="TreeGrafter"/>
</dbReference>
<keyword evidence="2" id="KW-0413">Isomerase</keyword>
<feature type="domain" description="Mannose-6-phosphate isomerase type II C-terminal" evidence="1">
    <location>
        <begin position="11"/>
        <end position="122"/>
    </location>
</feature>
<name>A0A1F5C9X0_9BACT</name>
<evidence type="ECO:0000313" key="3">
    <source>
        <dbReference type="Proteomes" id="UP000177197"/>
    </source>
</evidence>
<dbReference type="EMBL" id="MEYV01000022">
    <property type="protein sequence ID" value="OGD39658.1"/>
    <property type="molecule type" value="Genomic_DNA"/>
</dbReference>
<dbReference type="PANTHER" id="PTHR46390">
    <property type="entry name" value="MANNOSE-1-PHOSPHATE GUANYLYLTRANSFERASE"/>
    <property type="match status" value="1"/>
</dbReference>
<proteinExistence type="predicted"/>
<sequence length="136" mass="15620">MNVAGSFRHSELEPTQKTERPWGSWTVLETGPNYKIKRIEVKPGCRLSLQIHFHRSEHWIVLSGTAKVTKNGDELIVRVGESTFVPSGTKHRLENPGDIPLVIIEIAQGQHISEDDIVRFEDDYNRHKPSRNSRKR</sequence>
<evidence type="ECO:0000259" key="1">
    <source>
        <dbReference type="Pfam" id="PF01050"/>
    </source>
</evidence>
<dbReference type="Gene3D" id="2.60.120.10">
    <property type="entry name" value="Jelly Rolls"/>
    <property type="match status" value="1"/>
</dbReference>
<dbReference type="Pfam" id="PF01050">
    <property type="entry name" value="MannoseP_isomer"/>
    <property type="match status" value="1"/>
</dbReference>
<gene>
    <name evidence="2" type="ORF">A3I30_03800</name>
</gene>
<dbReference type="CDD" id="cd02213">
    <property type="entry name" value="cupin_PMI_typeII_C"/>
    <property type="match status" value="1"/>
</dbReference>
<dbReference type="GO" id="GO:0004475">
    <property type="term" value="F:mannose-1-phosphate guanylyltransferase (GTP) activity"/>
    <property type="evidence" value="ECO:0007669"/>
    <property type="project" value="TreeGrafter"/>
</dbReference>
<dbReference type="SUPFAM" id="SSF51182">
    <property type="entry name" value="RmlC-like cupins"/>
    <property type="match status" value="1"/>
</dbReference>
<dbReference type="GO" id="GO:0016853">
    <property type="term" value="F:isomerase activity"/>
    <property type="evidence" value="ECO:0007669"/>
    <property type="project" value="UniProtKB-KW"/>
</dbReference>
<accession>A0A1F5C9X0</accession>
<dbReference type="GO" id="GO:0005976">
    <property type="term" value="P:polysaccharide metabolic process"/>
    <property type="evidence" value="ECO:0007669"/>
    <property type="project" value="InterPro"/>
</dbReference>
<dbReference type="PANTHER" id="PTHR46390:SF1">
    <property type="entry name" value="MANNOSE-1-PHOSPHATE GUANYLYLTRANSFERASE"/>
    <property type="match status" value="1"/>
</dbReference>
<organism evidence="2 3">
    <name type="scientific">Candidatus Azambacteria bacterium RIFCSPLOWO2_02_FULL_44_14</name>
    <dbReference type="NCBI Taxonomy" id="1797306"/>
    <lineage>
        <taxon>Bacteria</taxon>
        <taxon>Candidatus Azamiibacteriota</taxon>
    </lineage>
</organism>
<dbReference type="InterPro" id="IPR051161">
    <property type="entry name" value="Mannose-6P_isomerase_type2"/>
</dbReference>
<dbReference type="AlphaFoldDB" id="A0A1F5C9X0"/>
<protein>
    <submittedName>
        <fullName evidence="2">Mannose-6-phosphate isomerase</fullName>
    </submittedName>
</protein>
<dbReference type="InterPro" id="IPR011051">
    <property type="entry name" value="RmlC_Cupin_sf"/>
</dbReference>
<dbReference type="InterPro" id="IPR014710">
    <property type="entry name" value="RmlC-like_jellyroll"/>
</dbReference>
<dbReference type="Proteomes" id="UP000177197">
    <property type="component" value="Unassembled WGS sequence"/>
</dbReference>
<reference evidence="2 3" key="1">
    <citation type="journal article" date="2016" name="Nat. Commun.">
        <title>Thousands of microbial genomes shed light on interconnected biogeochemical processes in an aquifer system.</title>
        <authorList>
            <person name="Anantharaman K."/>
            <person name="Brown C.T."/>
            <person name="Hug L.A."/>
            <person name="Sharon I."/>
            <person name="Castelle C.J."/>
            <person name="Probst A.J."/>
            <person name="Thomas B.C."/>
            <person name="Singh A."/>
            <person name="Wilkins M.J."/>
            <person name="Karaoz U."/>
            <person name="Brodie E.L."/>
            <person name="Williams K.H."/>
            <person name="Hubbard S.S."/>
            <person name="Banfield J.F."/>
        </authorList>
    </citation>
    <scope>NUCLEOTIDE SEQUENCE [LARGE SCALE GENOMIC DNA]</scope>
</reference>